<dbReference type="EMBL" id="LKCW01000102">
    <property type="protein sequence ID" value="KPM39596.1"/>
    <property type="molecule type" value="Genomic_DNA"/>
</dbReference>
<organism evidence="2 3">
    <name type="scientific">Neonectria ditissima</name>
    <dbReference type="NCBI Taxonomy" id="78410"/>
    <lineage>
        <taxon>Eukaryota</taxon>
        <taxon>Fungi</taxon>
        <taxon>Dikarya</taxon>
        <taxon>Ascomycota</taxon>
        <taxon>Pezizomycotina</taxon>
        <taxon>Sordariomycetes</taxon>
        <taxon>Hypocreomycetidae</taxon>
        <taxon>Hypocreales</taxon>
        <taxon>Nectriaceae</taxon>
        <taxon>Neonectria</taxon>
    </lineage>
</organism>
<evidence type="ECO:0000313" key="3">
    <source>
        <dbReference type="Proteomes" id="UP000050424"/>
    </source>
</evidence>
<proteinExistence type="predicted"/>
<evidence type="ECO:0000313" key="2">
    <source>
        <dbReference type="EMBL" id="KPM39596.1"/>
    </source>
</evidence>
<protein>
    <submittedName>
        <fullName evidence="2">Uncharacterized protein</fullName>
    </submittedName>
</protein>
<dbReference type="OrthoDB" id="1933717at2759"/>
<evidence type="ECO:0000256" key="1">
    <source>
        <dbReference type="SAM" id="MobiDB-lite"/>
    </source>
</evidence>
<dbReference type="AlphaFoldDB" id="A0A0N8H6Q1"/>
<feature type="region of interest" description="Disordered" evidence="1">
    <location>
        <begin position="220"/>
        <end position="243"/>
    </location>
</feature>
<gene>
    <name evidence="2" type="ORF">AK830_g6957</name>
</gene>
<feature type="region of interest" description="Disordered" evidence="1">
    <location>
        <begin position="1"/>
        <end position="50"/>
    </location>
</feature>
<comment type="caution">
    <text evidence="2">The sequence shown here is derived from an EMBL/GenBank/DDBJ whole genome shotgun (WGS) entry which is preliminary data.</text>
</comment>
<dbReference type="InterPro" id="IPR047975">
    <property type="entry name" value="Heme_bind_FMP"/>
</dbReference>
<accession>A0A0N8H6Q1</accession>
<dbReference type="NCBIfam" id="NF040572">
    <property type="entry name" value="heme_bind_FMP"/>
    <property type="match status" value="1"/>
</dbReference>
<sequence length="423" mass="44640">MKQPVAPTVSIDIPDKFHYGPTVLEPSAPPSKGGTNGSNGTAPTKSAEDSLKVTSLDVLNSFDGTFSGFGFNTIFRPNSTKTPTPLKVAPPQNDPTDNILQLNLTSESMAFGAALGIVPNRGLDAQADISLNGRPYTQTITDITEILQPPATQPVIHFEPGLWMRVPASVTSPNLEASFSRMASIPHGTSINAQCFVPAVTSKGAPVIPEVKITPTAVSGGQKIPFRSQTASNGDTHRLPQDLGPFIKDGTITQKILDNPNIVLTKANEGKNIVENTTFTVLSAAATPDLGGGTSNIGFLIGADSGFQTASPAARSGNANAANVKAQYWISKVRTSIDLPPFNVKDNPSTPKIVSPKSLGSRDAVPKFILDFDVHSAKTVTFEYTQIQYSQNVVLDFNGLSWPHVTVATLAPTDVPLSSVVSI</sequence>
<reference evidence="2 3" key="1">
    <citation type="submission" date="2015-09" db="EMBL/GenBank/DDBJ databases">
        <title>Draft genome of a European isolate of the apple canker pathogen Neonectria ditissima.</title>
        <authorList>
            <person name="Gomez-Cortecero A."/>
            <person name="Harrison R.J."/>
            <person name="Armitage A.D."/>
        </authorList>
    </citation>
    <scope>NUCLEOTIDE SEQUENCE [LARGE SCALE GENOMIC DNA]</scope>
    <source>
        <strain evidence="2 3">R09/05</strain>
    </source>
</reference>
<name>A0A0N8H6Q1_9HYPO</name>
<dbReference type="Proteomes" id="UP000050424">
    <property type="component" value="Unassembled WGS sequence"/>
</dbReference>
<keyword evidence="3" id="KW-1185">Reference proteome</keyword>